<feature type="signal peptide" evidence="3">
    <location>
        <begin position="1"/>
        <end position="19"/>
    </location>
</feature>
<dbReference type="AlphaFoldDB" id="A0A5N5WHY5"/>
<evidence type="ECO:0008006" key="6">
    <source>
        <dbReference type="Google" id="ProtNLM"/>
    </source>
</evidence>
<feature type="compositionally biased region" description="Low complexity" evidence="1">
    <location>
        <begin position="112"/>
        <end position="132"/>
    </location>
</feature>
<evidence type="ECO:0000256" key="3">
    <source>
        <dbReference type="SAM" id="SignalP"/>
    </source>
</evidence>
<reference evidence="4 5" key="1">
    <citation type="submission" date="2019-04" db="EMBL/GenBank/DDBJ databases">
        <title>Friends and foes A comparative genomics study of 23 Aspergillus species from section Flavi.</title>
        <authorList>
            <consortium name="DOE Joint Genome Institute"/>
            <person name="Kjaerbolling I."/>
            <person name="Vesth T."/>
            <person name="Frisvad J.C."/>
            <person name="Nybo J.L."/>
            <person name="Theobald S."/>
            <person name="Kildgaard S."/>
            <person name="Isbrandt T."/>
            <person name="Kuo A."/>
            <person name="Sato A."/>
            <person name="Lyhne E.K."/>
            <person name="Kogle M.E."/>
            <person name="Wiebenga A."/>
            <person name="Kun R.S."/>
            <person name="Lubbers R.J."/>
            <person name="Makela M.R."/>
            <person name="Barry K."/>
            <person name="Chovatia M."/>
            <person name="Clum A."/>
            <person name="Daum C."/>
            <person name="Haridas S."/>
            <person name="He G."/>
            <person name="LaButti K."/>
            <person name="Lipzen A."/>
            <person name="Mondo S."/>
            <person name="Riley R."/>
            <person name="Salamov A."/>
            <person name="Simmons B.A."/>
            <person name="Magnuson J.K."/>
            <person name="Henrissat B."/>
            <person name="Mortensen U.H."/>
            <person name="Larsen T.O."/>
            <person name="Devries R.P."/>
            <person name="Grigoriev I.V."/>
            <person name="Machida M."/>
            <person name="Baker S.E."/>
            <person name="Andersen M.R."/>
        </authorList>
    </citation>
    <scope>NUCLEOTIDE SEQUENCE [LARGE SCALE GENOMIC DNA]</scope>
    <source>
        <strain evidence="4 5">CBS 151.66</strain>
    </source>
</reference>
<sequence>MQLSWFLVAAGALLRCASALDPWYFTWTDPSNETHSESGSEPNTCTAIDNPVGKYFDWAAGDGWCIYFWETTNCTGGTEAGYTCKTWPWRANATYHHLRAFKAVVNGTDWETSPSSTSISASTNTATSTPTNDAQPSDDSGSKPLTGGAITGIVLGVLAGVAIFAVAAWFFSRKQKKTSTMETHPPDTSGIGDKELTVTQEAQQPDTMINTTAELPEDSEKKCSELAGDDDTVEMSDTHRVVELDATETSQRQI</sequence>
<dbReference type="Proteomes" id="UP000326565">
    <property type="component" value="Unassembled WGS sequence"/>
</dbReference>
<evidence type="ECO:0000256" key="1">
    <source>
        <dbReference type="SAM" id="MobiDB-lite"/>
    </source>
</evidence>
<feature type="chain" id="PRO_5024872991" description="Mid2 domain-containing protein" evidence="3">
    <location>
        <begin position="20"/>
        <end position="254"/>
    </location>
</feature>
<dbReference type="PANTHER" id="PTHR16861:SF4">
    <property type="entry name" value="SH3 DOMAIN PROTEIN (AFU_ORTHOLOGUE AFUA_1G13610)"/>
    <property type="match status" value="1"/>
</dbReference>
<dbReference type="OrthoDB" id="4505626at2759"/>
<keyword evidence="3" id="KW-0732">Signal</keyword>
<feature type="region of interest" description="Disordered" evidence="1">
    <location>
        <begin position="110"/>
        <end position="143"/>
    </location>
</feature>
<evidence type="ECO:0000313" key="5">
    <source>
        <dbReference type="Proteomes" id="UP000326565"/>
    </source>
</evidence>
<evidence type="ECO:0000256" key="2">
    <source>
        <dbReference type="SAM" id="Phobius"/>
    </source>
</evidence>
<keyword evidence="2" id="KW-0472">Membrane</keyword>
<dbReference type="CDD" id="cd12087">
    <property type="entry name" value="TM_EGFR-like"/>
    <property type="match status" value="1"/>
</dbReference>
<proteinExistence type="predicted"/>
<dbReference type="EMBL" id="ML732417">
    <property type="protein sequence ID" value="KAB8068098.1"/>
    <property type="molecule type" value="Genomic_DNA"/>
</dbReference>
<feature type="transmembrane region" description="Helical" evidence="2">
    <location>
        <begin position="149"/>
        <end position="171"/>
    </location>
</feature>
<name>A0A5N5WHY5_9EURO</name>
<keyword evidence="2" id="KW-0812">Transmembrane</keyword>
<accession>A0A5N5WHY5</accession>
<gene>
    <name evidence="4" type="ORF">BDV29DRAFT_162715</name>
</gene>
<dbReference type="PANTHER" id="PTHR16861">
    <property type="entry name" value="GLYCOPROTEIN 38"/>
    <property type="match status" value="1"/>
</dbReference>
<evidence type="ECO:0000313" key="4">
    <source>
        <dbReference type="EMBL" id="KAB8068098.1"/>
    </source>
</evidence>
<keyword evidence="5" id="KW-1185">Reference proteome</keyword>
<protein>
    <recommendedName>
        <fullName evidence="6">Mid2 domain-containing protein</fullName>
    </recommendedName>
</protein>
<keyword evidence="2" id="KW-1133">Transmembrane helix</keyword>
<organism evidence="4 5">
    <name type="scientific">Aspergillus leporis</name>
    <dbReference type="NCBI Taxonomy" id="41062"/>
    <lineage>
        <taxon>Eukaryota</taxon>
        <taxon>Fungi</taxon>
        <taxon>Dikarya</taxon>
        <taxon>Ascomycota</taxon>
        <taxon>Pezizomycotina</taxon>
        <taxon>Eurotiomycetes</taxon>
        <taxon>Eurotiomycetidae</taxon>
        <taxon>Eurotiales</taxon>
        <taxon>Aspergillaceae</taxon>
        <taxon>Aspergillus</taxon>
        <taxon>Aspergillus subgen. Circumdati</taxon>
    </lineage>
</organism>